<protein>
    <recommendedName>
        <fullName evidence="4">DUF1573 domain-containing protein</fullName>
    </recommendedName>
</protein>
<proteinExistence type="predicted"/>
<feature type="transmembrane region" description="Helical" evidence="1">
    <location>
        <begin position="12"/>
        <end position="29"/>
    </location>
</feature>
<dbReference type="EMBL" id="MGEK01000023">
    <property type="protein sequence ID" value="OGL82170.1"/>
    <property type="molecule type" value="Genomic_DNA"/>
</dbReference>
<accession>A0A1F7UV61</accession>
<dbReference type="InterPro" id="IPR011467">
    <property type="entry name" value="DUF1573"/>
</dbReference>
<keyword evidence="1" id="KW-0812">Transmembrane</keyword>
<dbReference type="Gene3D" id="2.60.40.10">
    <property type="entry name" value="Immunoglobulins"/>
    <property type="match status" value="1"/>
</dbReference>
<comment type="caution">
    <text evidence="2">The sequence shown here is derived from an EMBL/GenBank/DDBJ whole genome shotgun (WGS) entry which is preliminary data.</text>
</comment>
<evidence type="ECO:0000256" key="1">
    <source>
        <dbReference type="SAM" id="Phobius"/>
    </source>
</evidence>
<evidence type="ECO:0000313" key="3">
    <source>
        <dbReference type="Proteomes" id="UP000176846"/>
    </source>
</evidence>
<name>A0A1F7UV61_9BACT</name>
<sequence>MLKQFIVEQKNMLIGFAVVLVVFVGFVWLSQPGTSGGGKTNKSSQIVLAAEETNYDFGTVSMATGNVSRRFLVKNPTDRPVTLTKLYTSCMCTKAALLIGDRRVGPFGMPGHGIVPSISETLNPGQSTDVEVTFDPTAHGPAGVGRIDRMVSLENDAGLPLEFRFSANVTP</sequence>
<reference evidence="2 3" key="1">
    <citation type="journal article" date="2016" name="Nat. Commun.">
        <title>Thousands of microbial genomes shed light on interconnected biogeochemical processes in an aquifer system.</title>
        <authorList>
            <person name="Anantharaman K."/>
            <person name="Brown C.T."/>
            <person name="Hug L.A."/>
            <person name="Sharon I."/>
            <person name="Castelle C.J."/>
            <person name="Probst A.J."/>
            <person name="Thomas B.C."/>
            <person name="Singh A."/>
            <person name="Wilkins M.J."/>
            <person name="Karaoz U."/>
            <person name="Brodie E.L."/>
            <person name="Williams K.H."/>
            <person name="Hubbard S.S."/>
            <person name="Banfield J.F."/>
        </authorList>
    </citation>
    <scope>NUCLEOTIDE SEQUENCE [LARGE SCALE GENOMIC DNA]</scope>
</reference>
<keyword evidence="1" id="KW-1133">Transmembrane helix</keyword>
<gene>
    <name evidence="2" type="ORF">A2936_01240</name>
</gene>
<dbReference type="AlphaFoldDB" id="A0A1F7UV61"/>
<dbReference type="Pfam" id="PF07610">
    <property type="entry name" value="DUF1573"/>
    <property type="match status" value="1"/>
</dbReference>
<evidence type="ECO:0008006" key="4">
    <source>
        <dbReference type="Google" id="ProtNLM"/>
    </source>
</evidence>
<keyword evidence="1" id="KW-0472">Membrane</keyword>
<evidence type="ECO:0000313" key="2">
    <source>
        <dbReference type="EMBL" id="OGL82170.1"/>
    </source>
</evidence>
<organism evidence="2 3">
    <name type="scientific">Candidatus Uhrbacteria bacterium RIFCSPLOWO2_01_FULL_47_25</name>
    <dbReference type="NCBI Taxonomy" id="1802402"/>
    <lineage>
        <taxon>Bacteria</taxon>
        <taxon>Candidatus Uhriibacteriota</taxon>
    </lineage>
</organism>
<dbReference type="InterPro" id="IPR013783">
    <property type="entry name" value="Ig-like_fold"/>
</dbReference>
<dbReference type="Proteomes" id="UP000176846">
    <property type="component" value="Unassembled WGS sequence"/>
</dbReference>